<proteinExistence type="predicted"/>
<dbReference type="GO" id="GO:0016052">
    <property type="term" value="P:carbohydrate catabolic process"/>
    <property type="evidence" value="ECO:0007669"/>
    <property type="project" value="InterPro"/>
</dbReference>
<evidence type="ECO:0000313" key="4">
    <source>
        <dbReference type="Proteomes" id="UP000321822"/>
    </source>
</evidence>
<dbReference type="Pfam" id="PF06452">
    <property type="entry name" value="CBM9_1"/>
    <property type="match status" value="1"/>
</dbReference>
<reference evidence="3 4" key="1">
    <citation type="submission" date="2019-07" db="EMBL/GenBank/DDBJ databases">
        <title>Genomes of sea-ice associated Colwellia species.</title>
        <authorList>
            <person name="Bowman J.P."/>
        </authorList>
    </citation>
    <scope>NUCLEOTIDE SEQUENCE [LARGE SCALE GENOMIC DNA]</scope>
    <source>
        <strain evidence="3 4">ACAM 459</strain>
    </source>
</reference>
<dbReference type="OrthoDB" id="9786766at2"/>
<keyword evidence="4" id="KW-1185">Reference proteome</keyword>
<keyword evidence="1" id="KW-0732">Signal</keyword>
<dbReference type="GO" id="GO:0004553">
    <property type="term" value="F:hydrolase activity, hydrolyzing O-glycosyl compounds"/>
    <property type="evidence" value="ECO:0007669"/>
    <property type="project" value="InterPro"/>
</dbReference>
<accession>A0A5C6QF46</accession>
<evidence type="ECO:0000313" key="3">
    <source>
        <dbReference type="EMBL" id="TWX67267.1"/>
    </source>
</evidence>
<dbReference type="AlphaFoldDB" id="A0A5C6QF46"/>
<comment type="caution">
    <text evidence="3">The sequence shown here is derived from an EMBL/GenBank/DDBJ whole genome shotgun (WGS) entry which is preliminary data.</text>
</comment>
<evidence type="ECO:0000259" key="2">
    <source>
        <dbReference type="Pfam" id="PF06452"/>
    </source>
</evidence>
<evidence type="ECO:0000256" key="1">
    <source>
        <dbReference type="SAM" id="SignalP"/>
    </source>
</evidence>
<feature type="signal peptide" evidence="1">
    <location>
        <begin position="1"/>
        <end position="24"/>
    </location>
</feature>
<dbReference type="CDD" id="cd00241">
    <property type="entry name" value="DOMON_like"/>
    <property type="match status" value="1"/>
</dbReference>
<organism evidence="3 4">
    <name type="scientific">Colwellia demingiae</name>
    <dbReference type="NCBI Taxonomy" id="89401"/>
    <lineage>
        <taxon>Bacteria</taxon>
        <taxon>Pseudomonadati</taxon>
        <taxon>Pseudomonadota</taxon>
        <taxon>Gammaproteobacteria</taxon>
        <taxon>Alteromonadales</taxon>
        <taxon>Colwelliaceae</taxon>
        <taxon>Colwellia</taxon>
    </lineage>
</organism>
<dbReference type="Proteomes" id="UP000321822">
    <property type="component" value="Unassembled WGS sequence"/>
</dbReference>
<dbReference type="GO" id="GO:0030246">
    <property type="term" value="F:carbohydrate binding"/>
    <property type="evidence" value="ECO:0007669"/>
    <property type="project" value="InterPro"/>
</dbReference>
<gene>
    <name evidence="3" type="ORF">ESZ36_13250</name>
</gene>
<dbReference type="SUPFAM" id="SSF49344">
    <property type="entry name" value="CBD9-like"/>
    <property type="match status" value="1"/>
</dbReference>
<dbReference type="EMBL" id="VOLT01000006">
    <property type="protein sequence ID" value="TWX67267.1"/>
    <property type="molecule type" value="Genomic_DNA"/>
</dbReference>
<dbReference type="Gene3D" id="2.60.40.1190">
    <property type="match status" value="1"/>
</dbReference>
<dbReference type="RefSeq" id="WP_146788786.1">
    <property type="nucleotide sequence ID" value="NZ_VOLT01000006.1"/>
</dbReference>
<name>A0A5C6QF46_9GAMM</name>
<feature type="domain" description="Carbohydrate-binding" evidence="2">
    <location>
        <begin position="49"/>
        <end position="258"/>
    </location>
</feature>
<protein>
    <recommendedName>
        <fullName evidence="2">Carbohydrate-binding domain-containing protein</fullName>
    </recommendedName>
</protein>
<dbReference type="InterPro" id="IPR010502">
    <property type="entry name" value="Carb-bd_dom_fam9"/>
</dbReference>
<feature type="chain" id="PRO_5022710814" description="Carbohydrate-binding domain-containing protein" evidence="1">
    <location>
        <begin position="25"/>
        <end position="259"/>
    </location>
</feature>
<sequence length="259" mass="29794">MTKIKVLNVSLTTLFMLFFFQAHSAYSKESHAPERTEYFAPYAGKAIKVDGIADESIWQSAKWQNLDQRWLGPEFSKEDFQGRYKVVWSKSKLYILTEIVDDILIDTHRDPLTQYWDDDTLEIFLDEDFSGGDHQYNHNAFAYHMSLDNQAIDIGTNKLAQSYSHHVESRWLQQGNKLFWELGIEIYQDNYQDVLQGKDDNNKAIELFAGKVMGLMVAYCDNDGSELRENFIGSESAAGKSPDRGWKDAGMFGKLILSK</sequence>